<dbReference type="RefSeq" id="WP_244518913.1">
    <property type="nucleotide sequence ID" value="NZ_FOLL01000012.1"/>
</dbReference>
<sequence length="382" mass="43405">MRFNKFKYAVLWGIAALAQVRCTPIDHHYRDYLNNAEKIYPGRVDSIQFMPGNNRAAIRALISTDSRVVKLGVSWGFDGYFETDVNTDDIATFKEVIIPDINEGIYTFDIRTFDGEGNSSMRAEIFGQVYGAAYEANLNNRIINSTRISGEDLIINWFPESADSTLLGTAVSYQTTAGNQTTVLTPPTFDQTVLPDYKADSEFTFRTLFKPTSIAIDTFYAATRTINPTDYFITERTLYSRENWSIAGFSSQETRNDRLADKVLDGDVGTFWIANWSGDSGPVQTYPSHWLTIDMGEILDVDGFFFAQKNGDRKIREMEILIGDDNETWESLGIFGLANIDREYQYLDLDERKRFRYFKIVPTAGHDAQQQPGLAEAGTYYY</sequence>
<evidence type="ECO:0000313" key="3">
    <source>
        <dbReference type="Proteomes" id="UP000199577"/>
    </source>
</evidence>
<name>A0A1I1JG90_9SPHI</name>
<dbReference type="STRING" id="623281.SAMN05421747_1122"/>
<reference evidence="2 3" key="1">
    <citation type="submission" date="2016-10" db="EMBL/GenBank/DDBJ databases">
        <authorList>
            <person name="de Groot N.N."/>
        </authorList>
    </citation>
    <scope>NUCLEOTIDE SEQUENCE [LARGE SCALE GENOMIC DNA]</scope>
    <source>
        <strain evidence="2 3">DSM 22900</strain>
    </source>
</reference>
<dbReference type="PROSITE" id="PS50022">
    <property type="entry name" value="FA58C_3"/>
    <property type="match status" value="1"/>
</dbReference>
<keyword evidence="3" id="KW-1185">Reference proteome</keyword>
<dbReference type="InterPro" id="IPR000421">
    <property type="entry name" value="FA58C"/>
</dbReference>
<dbReference type="Gene3D" id="2.60.120.260">
    <property type="entry name" value="Galactose-binding domain-like"/>
    <property type="match status" value="1"/>
</dbReference>
<dbReference type="Proteomes" id="UP000199577">
    <property type="component" value="Unassembled WGS sequence"/>
</dbReference>
<organism evidence="2 3">
    <name type="scientific">Parapedobacter composti</name>
    <dbReference type="NCBI Taxonomy" id="623281"/>
    <lineage>
        <taxon>Bacteria</taxon>
        <taxon>Pseudomonadati</taxon>
        <taxon>Bacteroidota</taxon>
        <taxon>Sphingobacteriia</taxon>
        <taxon>Sphingobacteriales</taxon>
        <taxon>Sphingobacteriaceae</taxon>
        <taxon>Parapedobacter</taxon>
    </lineage>
</organism>
<dbReference type="AlphaFoldDB" id="A0A1I1JG90"/>
<accession>A0A1I1JG90</accession>
<dbReference type="SUPFAM" id="SSF49785">
    <property type="entry name" value="Galactose-binding domain-like"/>
    <property type="match status" value="1"/>
</dbReference>
<feature type="domain" description="F5/8 type C" evidence="1">
    <location>
        <begin position="225"/>
        <end position="379"/>
    </location>
</feature>
<protein>
    <submittedName>
        <fullName evidence="2">F5/8 type C domain-containing protein</fullName>
    </submittedName>
</protein>
<dbReference type="EMBL" id="FOLL01000012">
    <property type="protein sequence ID" value="SFC47355.1"/>
    <property type="molecule type" value="Genomic_DNA"/>
</dbReference>
<dbReference type="Pfam" id="PF16389">
    <property type="entry name" value="DUF4998"/>
    <property type="match status" value="1"/>
</dbReference>
<evidence type="ECO:0000313" key="2">
    <source>
        <dbReference type="EMBL" id="SFC47355.1"/>
    </source>
</evidence>
<dbReference type="Pfam" id="PF00754">
    <property type="entry name" value="F5_F8_type_C"/>
    <property type="match status" value="1"/>
</dbReference>
<proteinExistence type="predicted"/>
<gene>
    <name evidence="2" type="ORF">SAMN05421747_1122</name>
</gene>
<dbReference type="InterPro" id="IPR008979">
    <property type="entry name" value="Galactose-bd-like_sf"/>
</dbReference>
<evidence type="ECO:0000259" key="1">
    <source>
        <dbReference type="PROSITE" id="PS50022"/>
    </source>
</evidence>